<feature type="region of interest" description="Disordered" evidence="1">
    <location>
        <begin position="39"/>
        <end position="70"/>
    </location>
</feature>
<feature type="compositionally biased region" description="Low complexity" evidence="1">
    <location>
        <begin position="47"/>
        <end position="56"/>
    </location>
</feature>
<dbReference type="EMBL" id="SMKE01000682">
    <property type="protein sequence ID" value="TDB87298.1"/>
    <property type="molecule type" value="Genomic_DNA"/>
</dbReference>
<protein>
    <submittedName>
        <fullName evidence="3">Uncharacterized protein</fullName>
    </submittedName>
</protein>
<reference evidence="3 4" key="1">
    <citation type="submission" date="2019-02" db="EMBL/GenBank/DDBJ databases">
        <title>Draft genome sequences of novel Actinobacteria.</title>
        <authorList>
            <person name="Sahin N."/>
            <person name="Ay H."/>
            <person name="Saygin H."/>
        </authorList>
    </citation>
    <scope>NUCLEOTIDE SEQUENCE [LARGE SCALE GENOMIC DNA]</scope>
    <source>
        <strain evidence="3 4">JCM 30529</strain>
    </source>
</reference>
<evidence type="ECO:0000256" key="2">
    <source>
        <dbReference type="SAM" id="Phobius"/>
    </source>
</evidence>
<keyword evidence="2" id="KW-0812">Transmembrane</keyword>
<evidence type="ECO:0000256" key="1">
    <source>
        <dbReference type="SAM" id="MobiDB-lite"/>
    </source>
</evidence>
<proteinExistence type="predicted"/>
<name>A0ABY2DDS1_9ACTN</name>
<keyword evidence="2" id="KW-1133">Transmembrane helix</keyword>
<accession>A0ABY2DDS1</accession>
<evidence type="ECO:0000313" key="4">
    <source>
        <dbReference type="Proteomes" id="UP000295626"/>
    </source>
</evidence>
<organism evidence="3 4">
    <name type="scientific">Micromonospora fluostatini</name>
    <dbReference type="NCBI Taxonomy" id="1629071"/>
    <lineage>
        <taxon>Bacteria</taxon>
        <taxon>Bacillati</taxon>
        <taxon>Actinomycetota</taxon>
        <taxon>Actinomycetes</taxon>
        <taxon>Micromonosporales</taxon>
        <taxon>Micromonosporaceae</taxon>
        <taxon>Micromonospora</taxon>
    </lineage>
</organism>
<comment type="caution">
    <text evidence="3">The sequence shown here is derived from an EMBL/GenBank/DDBJ whole genome shotgun (WGS) entry which is preliminary data.</text>
</comment>
<feature type="transmembrane region" description="Helical" evidence="2">
    <location>
        <begin position="20"/>
        <end position="40"/>
    </location>
</feature>
<dbReference type="Proteomes" id="UP000295626">
    <property type="component" value="Unassembled WGS sequence"/>
</dbReference>
<gene>
    <name evidence="3" type="ORF">E1091_15855</name>
</gene>
<feature type="compositionally biased region" description="Pro residues" evidence="1">
    <location>
        <begin position="57"/>
        <end position="70"/>
    </location>
</feature>
<evidence type="ECO:0000313" key="3">
    <source>
        <dbReference type="EMBL" id="TDB87298.1"/>
    </source>
</evidence>
<keyword evidence="4" id="KW-1185">Reference proteome</keyword>
<sequence length="70" mass="6833">MAGLSVIYHQTWVAAVPSEALLLAAVTLLTGPAVGGVLGLRRETGESTSSGSGSPSQPSPSPPSSSSPAT</sequence>
<keyword evidence="2" id="KW-0472">Membrane</keyword>